<dbReference type="Proteomes" id="UP000031843">
    <property type="component" value="Chromosome main"/>
</dbReference>
<dbReference type="KEGG" id="cbw:RR42_m2633"/>
<proteinExistence type="predicted"/>
<dbReference type="EMBL" id="CP010536">
    <property type="protein sequence ID" value="AJG20019.1"/>
    <property type="molecule type" value="Genomic_DNA"/>
</dbReference>
<evidence type="ECO:0000313" key="2">
    <source>
        <dbReference type="EMBL" id="AJG20019.1"/>
    </source>
</evidence>
<dbReference type="AlphaFoldDB" id="A0A0C4YD19"/>
<accession>A0A0C4YD19</accession>
<gene>
    <name evidence="2" type="ORF">RR42_m2633</name>
</gene>
<reference evidence="2 3" key="1">
    <citation type="journal article" date="2015" name="Genome Announc.">
        <title>Complete Genome Sequence of Cupriavidus basilensis 4G11, Isolated from the Oak Ridge Field Research Center Site.</title>
        <authorList>
            <person name="Ray J."/>
            <person name="Waters R.J."/>
            <person name="Skerker J.M."/>
            <person name="Kuehl J.V."/>
            <person name="Price M.N."/>
            <person name="Huang J."/>
            <person name="Chakraborty R."/>
            <person name="Arkin A.P."/>
            <person name="Deutschbauer A."/>
        </authorList>
    </citation>
    <scope>NUCLEOTIDE SEQUENCE [LARGE SCALE GENOMIC DNA]</scope>
    <source>
        <strain evidence="2">4G11</strain>
    </source>
</reference>
<feature type="region of interest" description="Disordered" evidence="1">
    <location>
        <begin position="34"/>
        <end position="53"/>
    </location>
</feature>
<name>A0A0C4YD19_9BURK</name>
<keyword evidence="3" id="KW-1185">Reference proteome</keyword>
<sequence length="53" mass="5941">MGHAYLLEIRLNLEKPFLRRSALCNASKTFASIQRSATKGTRNVSRKHAKATP</sequence>
<evidence type="ECO:0000256" key="1">
    <source>
        <dbReference type="SAM" id="MobiDB-lite"/>
    </source>
</evidence>
<feature type="compositionally biased region" description="Polar residues" evidence="1">
    <location>
        <begin position="34"/>
        <end position="43"/>
    </location>
</feature>
<organism evidence="2 3">
    <name type="scientific">Cupriavidus basilensis</name>
    <dbReference type="NCBI Taxonomy" id="68895"/>
    <lineage>
        <taxon>Bacteria</taxon>
        <taxon>Pseudomonadati</taxon>
        <taxon>Pseudomonadota</taxon>
        <taxon>Betaproteobacteria</taxon>
        <taxon>Burkholderiales</taxon>
        <taxon>Burkholderiaceae</taxon>
        <taxon>Cupriavidus</taxon>
    </lineage>
</organism>
<feature type="compositionally biased region" description="Basic residues" evidence="1">
    <location>
        <begin position="44"/>
        <end position="53"/>
    </location>
</feature>
<protein>
    <submittedName>
        <fullName evidence="2">Uncharacterized protein</fullName>
    </submittedName>
</protein>
<evidence type="ECO:0000313" key="3">
    <source>
        <dbReference type="Proteomes" id="UP000031843"/>
    </source>
</evidence>